<evidence type="ECO:0000259" key="7">
    <source>
        <dbReference type="PROSITE" id="PS50850"/>
    </source>
</evidence>
<dbReference type="SUPFAM" id="SSF103473">
    <property type="entry name" value="MFS general substrate transporter"/>
    <property type="match status" value="1"/>
</dbReference>
<feature type="transmembrane region" description="Helical" evidence="6">
    <location>
        <begin position="240"/>
        <end position="259"/>
    </location>
</feature>
<dbReference type="InterPro" id="IPR020846">
    <property type="entry name" value="MFS_dom"/>
</dbReference>
<evidence type="ECO:0000313" key="8">
    <source>
        <dbReference type="EMBL" id="MDP4539999.1"/>
    </source>
</evidence>
<dbReference type="PANTHER" id="PTHR23505:SF79">
    <property type="entry name" value="PROTEIN SPINSTER"/>
    <property type="match status" value="1"/>
</dbReference>
<protein>
    <submittedName>
        <fullName evidence="8">MFS transporter</fullName>
    </submittedName>
</protein>
<feature type="transmembrane region" description="Helical" evidence="6">
    <location>
        <begin position="63"/>
        <end position="84"/>
    </location>
</feature>
<reference evidence="8 9" key="1">
    <citation type="submission" date="2023-08" db="EMBL/GenBank/DDBJ databases">
        <title>genomic of DY56.</title>
        <authorList>
            <person name="Wang Y."/>
        </authorList>
    </citation>
    <scope>NUCLEOTIDE SEQUENCE [LARGE SCALE GENOMIC DNA]</scope>
    <source>
        <strain evidence="8 9">DY56-A-20</strain>
    </source>
</reference>
<dbReference type="CDD" id="cd17328">
    <property type="entry name" value="MFS_spinster_like"/>
    <property type="match status" value="1"/>
</dbReference>
<dbReference type="RefSeq" id="WP_305930145.1">
    <property type="nucleotide sequence ID" value="NZ_JAVAIL010000003.1"/>
</dbReference>
<dbReference type="Pfam" id="PF07690">
    <property type="entry name" value="MFS_1"/>
    <property type="match status" value="1"/>
</dbReference>
<evidence type="ECO:0000256" key="5">
    <source>
        <dbReference type="ARBA" id="ARBA00023136"/>
    </source>
</evidence>
<feature type="transmembrane region" description="Helical" evidence="6">
    <location>
        <begin position="155"/>
        <end position="176"/>
    </location>
</feature>
<evidence type="ECO:0000256" key="3">
    <source>
        <dbReference type="ARBA" id="ARBA00022692"/>
    </source>
</evidence>
<feature type="transmembrane region" description="Helical" evidence="6">
    <location>
        <begin position="334"/>
        <end position="356"/>
    </location>
</feature>
<gene>
    <name evidence="8" type="ORF">Q9K01_10210</name>
</gene>
<evidence type="ECO:0000256" key="6">
    <source>
        <dbReference type="SAM" id="Phobius"/>
    </source>
</evidence>
<keyword evidence="9" id="KW-1185">Reference proteome</keyword>
<keyword evidence="2" id="KW-0813">Transport</keyword>
<feature type="transmembrane region" description="Helical" evidence="6">
    <location>
        <begin position="96"/>
        <end position="114"/>
    </location>
</feature>
<name>A0ABT9H9J9_9SPHN</name>
<evidence type="ECO:0000256" key="4">
    <source>
        <dbReference type="ARBA" id="ARBA00022989"/>
    </source>
</evidence>
<dbReference type="EMBL" id="JAVAIL010000003">
    <property type="protein sequence ID" value="MDP4539999.1"/>
    <property type="molecule type" value="Genomic_DNA"/>
</dbReference>
<dbReference type="InterPro" id="IPR036259">
    <property type="entry name" value="MFS_trans_sf"/>
</dbReference>
<feature type="transmembrane region" description="Helical" evidence="6">
    <location>
        <begin position="274"/>
        <end position="295"/>
    </location>
</feature>
<evidence type="ECO:0000313" key="9">
    <source>
        <dbReference type="Proteomes" id="UP001235664"/>
    </source>
</evidence>
<dbReference type="InterPro" id="IPR044770">
    <property type="entry name" value="MFS_spinster-like"/>
</dbReference>
<evidence type="ECO:0000256" key="1">
    <source>
        <dbReference type="ARBA" id="ARBA00004141"/>
    </source>
</evidence>
<sequence length="446" mass="48003">MTQATAALPEAVAPSGPNPYAKPSYRYFVLAVLTLVYALNFVDRQLLVILQEQIKAELLLSDTQLGLLSGFAFALFYVSCGIPIARWADRGKRRSIVALALTVWSLMTAVSGLAQNYLQLLTARIGVGVGEAGGSPPSHSMISDIFRKEERATALSIYSIGIYIGILLGFALGGWIAETFGWRTAFFVVGLPGVAVAIFLRLTVKEPVRGWSEGRESDTAPPPPFLEVVRFLWSRRSFRHLALAGSLQALVIYAIGNWLPSYFLRNFEIGLGELGVWMALTAGFGGGAGSFFGGWMTDRLGVRDARWYVWGPAILLLAVTPILLVILTTPTLTLALLLTGAFHFLSASYLGPALAVSHGLVGLRMRALTSAIFFFFINLIGLGLGPVIVGFLSDRFAAQGVENPLALAMMLTGCVASLWGGMHYLLASRSIRADLDASPSSEPIAL</sequence>
<feature type="transmembrane region" description="Helical" evidence="6">
    <location>
        <begin position="24"/>
        <end position="42"/>
    </location>
</feature>
<comment type="subcellular location">
    <subcellularLocation>
        <location evidence="1">Membrane</location>
        <topology evidence="1">Multi-pass membrane protein</topology>
    </subcellularLocation>
</comment>
<dbReference type="Proteomes" id="UP001235664">
    <property type="component" value="Unassembled WGS sequence"/>
</dbReference>
<accession>A0ABT9H9J9</accession>
<dbReference type="PROSITE" id="PS50850">
    <property type="entry name" value="MFS"/>
    <property type="match status" value="1"/>
</dbReference>
<feature type="domain" description="Major facilitator superfamily (MFS) profile" evidence="7">
    <location>
        <begin position="29"/>
        <end position="431"/>
    </location>
</feature>
<comment type="caution">
    <text evidence="8">The sequence shown here is derived from an EMBL/GenBank/DDBJ whole genome shotgun (WGS) entry which is preliminary data.</text>
</comment>
<proteinExistence type="predicted"/>
<feature type="transmembrane region" description="Helical" evidence="6">
    <location>
        <begin position="405"/>
        <end position="426"/>
    </location>
</feature>
<keyword evidence="3 6" id="KW-0812">Transmembrane</keyword>
<feature type="transmembrane region" description="Helical" evidence="6">
    <location>
        <begin position="368"/>
        <end position="393"/>
    </location>
</feature>
<organism evidence="8 9">
    <name type="scientific">Qipengyuania benthica</name>
    <dbReference type="NCBI Taxonomy" id="3067651"/>
    <lineage>
        <taxon>Bacteria</taxon>
        <taxon>Pseudomonadati</taxon>
        <taxon>Pseudomonadota</taxon>
        <taxon>Alphaproteobacteria</taxon>
        <taxon>Sphingomonadales</taxon>
        <taxon>Erythrobacteraceae</taxon>
        <taxon>Qipengyuania</taxon>
    </lineage>
</organism>
<dbReference type="Gene3D" id="1.20.1250.20">
    <property type="entry name" value="MFS general substrate transporter like domains"/>
    <property type="match status" value="1"/>
</dbReference>
<dbReference type="PANTHER" id="PTHR23505">
    <property type="entry name" value="SPINSTER"/>
    <property type="match status" value="1"/>
</dbReference>
<keyword evidence="5 6" id="KW-0472">Membrane</keyword>
<feature type="transmembrane region" description="Helical" evidence="6">
    <location>
        <begin position="182"/>
        <end position="202"/>
    </location>
</feature>
<dbReference type="InterPro" id="IPR011701">
    <property type="entry name" value="MFS"/>
</dbReference>
<keyword evidence="4 6" id="KW-1133">Transmembrane helix</keyword>
<evidence type="ECO:0000256" key="2">
    <source>
        <dbReference type="ARBA" id="ARBA00022448"/>
    </source>
</evidence>
<feature type="transmembrane region" description="Helical" evidence="6">
    <location>
        <begin position="307"/>
        <end position="328"/>
    </location>
</feature>